<dbReference type="PANTHER" id="PTHR37519">
    <property type="match status" value="1"/>
</dbReference>
<sequence>MQLESLLTSWSEFETRILALVDKLGLTELGLECDHASLRVNTREAAEQLATGFASLGDVISNNIINGRPILIFKLNKPLRLGPFNVPCIELPYPGSKQYPNDGWEHIELVLPCGATDCDGLEQALIAKSPAMGAVLAGDSPFKVKRSSPQGEAERLPNPTLAFGLDGLTVKVHPHGIEAIVASEQV</sequence>
<accession>A0ABX7FZD2</accession>
<evidence type="ECO:0000313" key="1">
    <source>
        <dbReference type="EMBL" id="QRH00394.1"/>
    </source>
</evidence>
<dbReference type="Gene3D" id="3.10.180.10">
    <property type="entry name" value="2,3-Dihydroxybiphenyl 1,2-Dioxygenase, domain 1"/>
    <property type="match status" value="1"/>
</dbReference>
<dbReference type="InterPro" id="IPR010393">
    <property type="entry name" value="DUF991_YecM-like"/>
</dbReference>
<keyword evidence="2" id="KW-1185">Reference proteome</keyword>
<dbReference type="RefSeq" id="WP_203324119.1">
    <property type="nucleotide sequence ID" value="NZ_CP069213.1"/>
</dbReference>
<dbReference type="NCBIfam" id="NF008683">
    <property type="entry name" value="PRK11700.1-6"/>
    <property type="match status" value="1"/>
</dbReference>
<reference evidence="1 2" key="1">
    <citation type="journal article" date="2012" name="Antonie Van Leeuwenhoek">
        <title>Shewanella litorisediminis sp. nov., a gammaproteobacterium isolated from a tidal flat sediment.</title>
        <authorList>
            <person name="Lee M.H."/>
            <person name="Yoon J.H."/>
        </authorList>
    </citation>
    <scope>NUCLEOTIDE SEQUENCE [LARGE SCALE GENOMIC DNA]</scope>
    <source>
        <strain evidence="1 2">SMK1-12</strain>
    </source>
</reference>
<dbReference type="PANTHER" id="PTHR37519:SF1">
    <property type="entry name" value="DIHYDROXYBIPHENYL DIOXYGENASE DOMAIN-CONTAINING PROTEIN"/>
    <property type="match status" value="1"/>
</dbReference>
<dbReference type="EMBL" id="CP069213">
    <property type="protein sequence ID" value="QRH00394.1"/>
    <property type="molecule type" value="Genomic_DNA"/>
</dbReference>
<dbReference type="Proteomes" id="UP000596252">
    <property type="component" value="Chromosome"/>
</dbReference>
<gene>
    <name evidence="1" type="ORF">JQC75_10845</name>
</gene>
<organism evidence="1 2">
    <name type="scientific">Shewanella litorisediminis</name>
    <dbReference type="NCBI Taxonomy" id="1173586"/>
    <lineage>
        <taxon>Bacteria</taxon>
        <taxon>Pseudomonadati</taxon>
        <taxon>Pseudomonadota</taxon>
        <taxon>Gammaproteobacteria</taxon>
        <taxon>Alteromonadales</taxon>
        <taxon>Shewanellaceae</taxon>
        <taxon>Shewanella</taxon>
    </lineage>
</organism>
<dbReference type="InterPro" id="IPR029068">
    <property type="entry name" value="Glyas_Bleomycin-R_OHBP_Dase"/>
</dbReference>
<dbReference type="Pfam" id="PF06185">
    <property type="entry name" value="YecM"/>
    <property type="match status" value="1"/>
</dbReference>
<name>A0ABX7FZD2_9GAMM</name>
<evidence type="ECO:0000313" key="2">
    <source>
        <dbReference type="Proteomes" id="UP000596252"/>
    </source>
</evidence>
<proteinExistence type="predicted"/>
<protein>
    <submittedName>
        <fullName evidence="1">VOC family protein</fullName>
    </submittedName>
</protein>
<dbReference type="SUPFAM" id="SSF54593">
    <property type="entry name" value="Glyoxalase/Bleomycin resistance protein/Dihydroxybiphenyl dioxygenase"/>
    <property type="match status" value="1"/>
</dbReference>